<accession>A0A448XB89</accession>
<sequence length="432" mass="47268">MSIAAKGATRKSGSRQSSANRHKQSAGKTGGVTGTSNLSGPVGQTVPAKGPESTDSKASVAGGLGDICPASSHPSERQDSAKLAETIDPKLVFSLHLPDCLRVPGEVELLTTRYCDQVAVGFCQRLRVDQKTVAETRRRLMAQLHLGCGNWLEPSLAELEAMSLTTVTKELKRGKQMNKKWGKRGQDVEDTMHQQQKSQGPATMEMSIGLEDKQTGPNRAFRDLLAAWEENRRREFSERSQEKEEQIELVQLLQTKLNHVRIVYTANLIRLSLAPKVKNDEILFLCAFRPPIDYHSTALYNGSTEPALQSSFPWGIREDFTQDSVALQSGQANQVNTFTMVLAPPSPQSEMCKSSEGSSKRFIDAESLREGQSAEKAEHEMSQDREGAIQEGTPPPRKKSSRRTNSSSGERTTKAKSPSAAGKSSSGAKKSR</sequence>
<dbReference type="AlphaFoldDB" id="A0A448XB89"/>
<evidence type="ECO:0000256" key="1">
    <source>
        <dbReference type="SAM" id="MobiDB-lite"/>
    </source>
</evidence>
<name>A0A448XB89_9PLAT</name>
<evidence type="ECO:0000313" key="2">
    <source>
        <dbReference type="EMBL" id="VEL32603.1"/>
    </source>
</evidence>
<feature type="compositionally biased region" description="Low complexity" evidence="1">
    <location>
        <begin position="403"/>
        <end position="432"/>
    </location>
</feature>
<dbReference type="EMBL" id="CAAALY010244396">
    <property type="protein sequence ID" value="VEL32603.1"/>
    <property type="molecule type" value="Genomic_DNA"/>
</dbReference>
<feature type="region of interest" description="Disordered" evidence="1">
    <location>
        <begin position="1"/>
        <end position="81"/>
    </location>
</feature>
<proteinExistence type="predicted"/>
<keyword evidence="3" id="KW-1185">Reference proteome</keyword>
<feature type="compositionally biased region" description="Basic and acidic residues" evidence="1">
    <location>
        <begin position="367"/>
        <end position="388"/>
    </location>
</feature>
<organism evidence="2 3">
    <name type="scientific">Protopolystoma xenopodis</name>
    <dbReference type="NCBI Taxonomy" id="117903"/>
    <lineage>
        <taxon>Eukaryota</taxon>
        <taxon>Metazoa</taxon>
        <taxon>Spiralia</taxon>
        <taxon>Lophotrochozoa</taxon>
        <taxon>Platyhelminthes</taxon>
        <taxon>Monogenea</taxon>
        <taxon>Polyopisthocotylea</taxon>
        <taxon>Polystomatidea</taxon>
        <taxon>Polystomatidae</taxon>
        <taxon>Protopolystoma</taxon>
    </lineage>
</organism>
<comment type="caution">
    <text evidence="2">The sequence shown here is derived from an EMBL/GenBank/DDBJ whole genome shotgun (WGS) entry which is preliminary data.</text>
</comment>
<evidence type="ECO:0000313" key="3">
    <source>
        <dbReference type="Proteomes" id="UP000784294"/>
    </source>
</evidence>
<dbReference type="Proteomes" id="UP000784294">
    <property type="component" value="Unassembled WGS sequence"/>
</dbReference>
<protein>
    <submittedName>
        <fullName evidence="2">Uncharacterized protein</fullName>
    </submittedName>
</protein>
<gene>
    <name evidence="2" type="ORF">PXEA_LOCUS26043</name>
</gene>
<feature type="region of interest" description="Disordered" evidence="1">
    <location>
        <begin position="367"/>
        <end position="432"/>
    </location>
</feature>
<reference evidence="2" key="1">
    <citation type="submission" date="2018-11" db="EMBL/GenBank/DDBJ databases">
        <authorList>
            <consortium name="Pathogen Informatics"/>
        </authorList>
    </citation>
    <scope>NUCLEOTIDE SEQUENCE</scope>
</reference>